<comment type="caution">
    <text evidence="6">The sequence shown here is derived from an EMBL/GenBank/DDBJ whole genome shotgun (WGS) entry which is preliminary data.</text>
</comment>
<dbReference type="PROSITE" id="PS00041">
    <property type="entry name" value="HTH_ARAC_FAMILY_1"/>
    <property type="match status" value="1"/>
</dbReference>
<reference evidence="6 7" key="1">
    <citation type="submission" date="2024-05" db="EMBL/GenBank/DDBJ databases">
        <authorList>
            <person name="Haq I."/>
            <person name="Ullah Z."/>
            <person name="Ahmad R."/>
            <person name="Li M."/>
            <person name="Tong Y."/>
        </authorList>
    </citation>
    <scope>NUCLEOTIDE SEQUENCE [LARGE SCALE GENOMIC DNA]</scope>
    <source>
        <strain evidence="6 7">16A2E</strain>
    </source>
</reference>
<dbReference type="RefSeq" id="WP_345825490.1">
    <property type="nucleotide sequence ID" value="NZ_JBDIML010000003.1"/>
</dbReference>
<proteinExistence type="predicted"/>
<evidence type="ECO:0000313" key="6">
    <source>
        <dbReference type="EMBL" id="MEN2768030.1"/>
    </source>
</evidence>
<dbReference type="SUPFAM" id="SSF53807">
    <property type="entry name" value="Helical backbone' metal receptor"/>
    <property type="match status" value="1"/>
</dbReference>
<evidence type="ECO:0000259" key="4">
    <source>
        <dbReference type="PROSITE" id="PS01124"/>
    </source>
</evidence>
<evidence type="ECO:0000259" key="5">
    <source>
        <dbReference type="PROSITE" id="PS50983"/>
    </source>
</evidence>
<feature type="domain" description="Fe/B12 periplasmic-binding" evidence="5">
    <location>
        <begin position="272"/>
        <end position="537"/>
    </location>
</feature>
<dbReference type="SMART" id="SM00342">
    <property type="entry name" value="HTH_ARAC"/>
    <property type="match status" value="1"/>
</dbReference>
<keyword evidence="1" id="KW-0805">Transcription regulation</keyword>
<evidence type="ECO:0000256" key="1">
    <source>
        <dbReference type="ARBA" id="ARBA00023015"/>
    </source>
</evidence>
<gene>
    <name evidence="6" type="ORF">ABC228_12580</name>
</gene>
<dbReference type="EMBL" id="JBDIML010000003">
    <property type="protein sequence ID" value="MEN2768030.1"/>
    <property type="molecule type" value="Genomic_DNA"/>
</dbReference>
<keyword evidence="2" id="KW-0238">DNA-binding</keyword>
<dbReference type="Gene3D" id="3.40.50.1980">
    <property type="entry name" value="Nitrogenase molybdenum iron protein domain"/>
    <property type="match status" value="2"/>
</dbReference>
<dbReference type="SUPFAM" id="SSF46689">
    <property type="entry name" value="Homeodomain-like"/>
    <property type="match status" value="2"/>
</dbReference>
<dbReference type="Pfam" id="PF01497">
    <property type="entry name" value="Peripla_BP_2"/>
    <property type="match status" value="1"/>
</dbReference>
<protein>
    <submittedName>
        <fullName evidence="6">AraC family transcriptional regulator</fullName>
    </submittedName>
</protein>
<evidence type="ECO:0000256" key="2">
    <source>
        <dbReference type="ARBA" id="ARBA00023125"/>
    </source>
</evidence>
<sequence>MASRESSAGSSFSIVRNVQKIEIDKEKIFHQASGDYLLLLGIGGKVEGYLNHEFFTLDYGQAFFCKGNSFLSIKGDRQTARVVCVYFDVLERVEDLHEQVRSHKTTCTFLNEGIVQDERLERIVILANTLLDLWQPSNGNQSISFHRYFYELLDRLQENDNQKPEDKEDMELVLSYIDEHYQRKIRREELARVSGMSLKRLSVRFKETTGQTFTEYVNTIRINKAKEKLLLTNDKLSEIAAEAGFKDEFYLSRKFKQSVGVSPLIYKKRPKKFASLDHAFSIDLLTLGVVPHVALTNSWINSHFANEIQTGQCYTYDWGWNKQDRYRLLMETKPDVIIDTVHQIEEYDRLKKIAPVIQIPWRGISWRDHFRMVAEVTEQEREAAIWLERFDEKVAYARTKLLDVLNPSETVAIFNCRSNHFLIYGSGYMGADLLYRTLHLTPPCWFNQGVVDACLWPDMMDKLNSQYNADHIFFMIENTEGGRKRAVQLMNSEEWQNFRAVRNNQVYFVSMEKWYGYGPAAIEAQLEEAMRIFTATKVQKYWSNYYMYTLNQG</sequence>
<dbReference type="Pfam" id="PF12833">
    <property type="entry name" value="HTH_18"/>
    <property type="match status" value="1"/>
</dbReference>
<dbReference type="InterPro" id="IPR018060">
    <property type="entry name" value="HTH_AraC"/>
</dbReference>
<keyword evidence="7" id="KW-1185">Reference proteome</keyword>
<dbReference type="InterPro" id="IPR018062">
    <property type="entry name" value="HTH_AraC-typ_CS"/>
</dbReference>
<dbReference type="PROSITE" id="PS50983">
    <property type="entry name" value="FE_B12_PBP"/>
    <property type="match status" value="1"/>
</dbReference>
<dbReference type="InterPro" id="IPR002491">
    <property type="entry name" value="ABC_transptr_periplasmic_BD"/>
</dbReference>
<dbReference type="Proteomes" id="UP001444625">
    <property type="component" value="Unassembled WGS sequence"/>
</dbReference>
<evidence type="ECO:0000313" key="7">
    <source>
        <dbReference type="Proteomes" id="UP001444625"/>
    </source>
</evidence>
<organism evidence="6 7">
    <name type="scientific">Ornithinibacillus xuwenensis</name>
    <dbReference type="NCBI Taxonomy" id="3144668"/>
    <lineage>
        <taxon>Bacteria</taxon>
        <taxon>Bacillati</taxon>
        <taxon>Bacillota</taxon>
        <taxon>Bacilli</taxon>
        <taxon>Bacillales</taxon>
        <taxon>Bacillaceae</taxon>
        <taxon>Ornithinibacillus</taxon>
    </lineage>
</organism>
<dbReference type="Gene3D" id="1.10.10.60">
    <property type="entry name" value="Homeodomain-like"/>
    <property type="match status" value="2"/>
</dbReference>
<dbReference type="PROSITE" id="PS01124">
    <property type="entry name" value="HTH_ARAC_FAMILY_2"/>
    <property type="match status" value="1"/>
</dbReference>
<dbReference type="InterPro" id="IPR009057">
    <property type="entry name" value="Homeodomain-like_sf"/>
</dbReference>
<dbReference type="PANTHER" id="PTHR43280:SF28">
    <property type="entry name" value="HTH-TYPE TRANSCRIPTIONAL ACTIVATOR RHAS"/>
    <property type="match status" value="1"/>
</dbReference>
<accession>A0ABU9XIC5</accession>
<name>A0ABU9XIC5_9BACI</name>
<feature type="domain" description="HTH araC/xylS-type" evidence="4">
    <location>
        <begin position="171"/>
        <end position="269"/>
    </location>
</feature>
<dbReference type="PANTHER" id="PTHR43280">
    <property type="entry name" value="ARAC-FAMILY TRANSCRIPTIONAL REGULATOR"/>
    <property type="match status" value="1"/>
</dbReference>
<keyword evidence="3" id="KW-0804">Transcription</keyword>
<evidence type="ECO:0000256" key="3">
    <source>
        <dbReference type="ARBA" id="ARBA00023163"/>
    </source>
</evidence>